<dbReference type="InterPro" id="IPR017853">
    <property type="entry name" value="GH"/>
</dbReference>
<dbReference type="Pfam" id="PF00150">
    <property type="entry name" value="Cellulase"/>
    <property type="match status" value="1"/>
</dbReference>
<dbReference type="PANTHER" id="PTHR34142:SF1">
    <property type="entry name" value="GLYCOSIDE HYDROLASE FAMILY 5 DOMAIN-CONTAINING PROTEIN"/>
    <property type="match status" value="1"/>
</dbReference>
<keyword evidence="4" id="KW-0732">Signal</keyword>
<dbReference type="Proteomes" id="UP000681425">
    <property type="component" value="Chromosome"/>
</dbReference>
<dbReference type="RefSeq" id="WP_212608644.1">
    <property type="nucleotide sequence ID" value="NZ_CP073910.1"/>
</dbReference>
<evidence type="ECO:0000259" key="5">
    <source>
        <dbReference type="Pfam" id="PF00150"/>
    </source>
</evidence>
<dbReference type="Gene3D" id="3.20.20.80">
    <property type="entry name" value="Glycosidases"/>
    <property type="match status" value="1"/>
</dbReference>
<sequence>MRFMKVSGLPLVAIMLSLSACGGDDGGAVQVAPMGASSETVAIAAPAPSVAPSSTVVSDDAAATVTSAATAATAVYPMLRGINIAGGEFGSNAPGRMNTDYIYPTKAEIDYYANLGFKIIRVPFKWERIQPTLNGALSVADQQAIRTVITNATARGMTVVLDMHNYGQRATGSNYQTMVNVGTTQVPGSALADAWIKLAYEYRYNGSVWLGLMNEPHTMNAATWWPIVKKLVVDIRAAGLWNKLLVPGTAWTGAHSWVSSGNAASYNGFTDPANNFALEVHQYLDADSSGTSATCVAGSGTRVAEVINWSKSKGGVKLFMGEMGATSGTQCGIEYRDMLNRMEASGVFRGWTAWGGGSWWPSSYIFRTLPLAWPNTATPTPHMKYLLEYVNK</sequence>
<evidence type="ECO:0000313" key="6">
    <source>
        <dbReference type="EMBL" id="QUT04912.1"/>
    </source>
</evidence>
<dbReference type="PANTHER" id="PTHR34142">
    <property type="entry name" value="ENDO-BETA-1,4-GLUCANASE A"/>
    <property type="match status" value="1"/>
</dbReference>
<dbReference type="GO" id="GO:0009251">
    <property type="term" value="P:glucan catabolic process"/>
    <property type="evidence" value="ECO:0007669"/>
    <property type="project" value="TreeGrafter"/>
</dbReference>
<protein>
    <submittedName>
        <fullName evidence="6">Glycoside hydrolase family 5 protein</fullName>
    </submittedName>
</protein>
<keyword evidence="2 3" id="KW-0326">Glycosidase</keyword>
<proteinExistence type="inferred from homology"/>
<dbReference type="InterPro" id="IPR018087">
    <property type="entry name" value="Glyco_hydro_5_CS"/>
</dbReference>
<dbReference type="KEGG" id="spph:KFK14_18075"/>
<name>A0A975K7J2_9SPHN</name>
<evidence type="ECO:0000313" key="7">
    <source>
        <dbReference type="Proteomes" id="UP000681425"/>
    </source>
</evidence>
<dbReference type="PROSITE" id="PS00659">
    <property type="entry name" value="GLYCOSYL_HYDROL_F5"/>
    <property type="match status" value="1"/>
</dbReference>
<evidence type="ECO:0000256" key="1">
    <source>
        <dbReference type="ARBA" id="ARBA00022801"/>
    </source>
</evidence>
<comment type="similarity">
    <text evidence="3">Belongs to the glycosyl hydrolase 5 (cellulase A) family.</text>
</comment>
<keyword evidence="7" id="KW-1185">Reference proteome</keyword>
<dbReference type="EMBL" id="CP073910">
    <property type="protein sequence ID" value="QUT04912.1"/>
    <property type="molecule type" value="Genomic_DNA"/>
</dbReference>
<organism evidence="6 7">
    <name type="scientific">Sphingobium phenoxybenzoativorans</name>
    <dbReference type="NCBI Taxonomy" id="1592790"/>
    <lineage>
        <taxon>Bacteria</taxon>
        <taxon>Pseudomonadati</taxon>
        <taxon>Pseudomonadota</taxon>
        <taxon>Alphaproteobacteria</taxon>
        <taxon>Sphingomonadales</taxon>
        <taxon>Sphingomonadaceae</taxon>
        <taxon>Sphingobium</taxon>
    </lineage>
</organism>
<feature type="signal peptide" evidence="4">
    <location>
        <begin position="1"/>
        <end position="22"/>
    </location>
</feature>
<dbReference type="AlphaFoldDB" id="A0A975K7J2"/>
<dbReference type="PROSITE" id="PS51257">
    <property type="entry name" value="PROKAR_LIPOPROTEIN"/>
    <property type="match status" value="1"/>
</dbReference>
<evidence type="ECO:0000256" key="3">
    <source>
        <dbReference type="RuleBase" id="RU361153"/>
    </source>
</evidence>
<feature type="domain" description="Glycoside hydrolase family 5" evidence="5">
    <location>
        <begin position="98"/>
        <end position="354"/>
    </location>
</feature>
<dbReference type="SUPFAM" id="SSF51445">
    <property type="entry name" value="(Trans)glycosidases"/>
    <property type="match status" value="1"/>
</dbReference>
<reference evidence="6" key="1">
    <citation type="submission" date="2021-04" db="EMBL/GenBank/DDBJ databases">
        <title>Isolation of p-tert-butylphenol degrading bacteria Sphingobium phenoxybenzoativorans Tas13 from active sludge.</title>
        <authorList>
            <person name="Li Y."/>
        </authorList>
    </citation>
    <scope>NUCLEOTIDE SEQUENCE</scope>
    <source>
        <strain evidence="6">Tas13</strain>
    </source>
</reference>
<feature type="chain" id="PRO_5037606654" evidence="4">
    <location>
        <begin position="23"/>
        <end position="392"/>
    </location>
</feature>
<dbReference type="InterPro" id="IPR001547">
    <property type="entry name" value="Glyco_hydro_5"/>
</dbReference>
<evidence type="ECO:0000256" key="4">
    <source>
        <dbReference type="SAM" id="SignalP"/>
    </source>
</evidence>
<evidence type="ECO:0000256" key="2">
    <source>
        <dbReference type="ARBA" id="ARBA00023295"/>
    </source>
</evidence>
<dbReference type="GO" id="GO:0004553">
    <property type="term" value="F:hydrolase activity, hydrolyzing O-glycosyl compounds"/>
    <property type="evidence" value="ECO:0007669"/>
    <property type="project" value="InterPro"/>
</dbReference>
<keyword evidence="1 3" id="KW-0378">Hydrolase</keyword>
<gene>
    <name evidence="6" type="ORF">KFK14_18075</name>
</gene>
<accession>A0A975K7J2</accession>